<feature type="region of interest" description="Disordered" evidence="1">
    <location>
        <begin position="1"/>
        <end position="80"/>
    </location>
</feature>
<feature type="compositionally biased region" description="Polar residues" evidence="1">
    <location>
        <begin position="30"/>
        <end position="39"/>
    </location>
</feature>
<reference evidence="2" key="3">
    <citation type="submission" date="2023-03" db="UniProtKB">
        <authorList>
            <consortium name="EnsemblPlants"/>
        </authorList>
    </citation>
    <scope>IDENTIFICATION</scope>
    <source>
        <strain evidence="2">cv. Chiifu-401-42</strain>
    </source>
</reference>
<dbReference type="Gramene" id="Bra040952.1">
    <property type="protein sequence ID" value="Bra040952.1-P"/>
    <property type="gene ID" value="Bra040952"/>
</dbReference>
<evidence type="ECO:0000313" key="2">
    <source>
        <dbReference type="EnsemblPlants" id="Bra040952.1-P"/>
    </source>
</evidence>
<dbReference type="InParanoid" id="M4FIM3"/>
<protein>
    <submittedName>
        <fullName evidence="2">Uncharacterized protein</fullName>
    </submittedName>
</protein>
<reference evidence="3" key="2">
    <citation type="journal article" date="2018" name="Hortic Res">
        <title>Improved Brassica rapa reference genome by single-molecule sequencing and chromosome conformation capture technologies.</title>
        <authorList>
            <person name="Zhang L."/>
            <person name="Cai X."/>
            <person name="Wu J."/>
            <person name="Liu M."/>
            <person name="Grob S."/>
            <person name="Cheng F."/>
            <person name="Liang J."/>
            <person name="Cai C."/>
            <person name="Liu Z."/>
            <person name="Liu B."/>
            <person name="Wang F."/>
            <person name="Li S."/>
            <person name="Liu F."/>
            <person name="Li X."/>
            <person name="Cheng L."/>
            <person name="Yang W."/>
            <person name="Li M.H."/>
            <person name="Grossniklaus U."/>
            <person name="Zheng H."/>
            <person name="Wang X."/>
        </authorList>
    </citation>
    <scope>NUCLEOTIDE SEQUENCE [LARGE SCALE GENOMIC DNA]</scope>
    <source>
        <strain evidence="3">cv. Chiifu-401-42</strain>
    </source>
</reference>
<reference evidence="3" key="1">
    <citation type="journal article" date="2011" name="Nat. Genet.">
        <title>The genome of the mesopolyploid crop species Brassica rapa.</title>
        <authorList>
            <consortium name="Brassica rapa Genome Sequencing Project Consortium"/>
            <person name="Wang X."/>
            <person name="Wang H."/>
            <person name="Wang J."/>
            <person name="Sun R."/>
            <person name="Wu J."/>
            <person name="Liu S."/>
            <person name="Bai Y."/>
            <person name="Mun J.H."/>
            <person name="Bancroft I."/>
            <person name="Cheng F."/>
            <person name="Huang S."/>
            <person name="Li X."/>
            <person name="Hua W."/>
            <person name="Wang J."/>
            <person name="Wang X."/>
            <person name="Freeling M."/>
            <person name="Pires J.C."/>
            <person name="Paterson A.H."/>
            <person name="Chalhoub B."/>
            <person name="Wang B."/>
            <person name="Hayward A."/>
            <person name="Sharpe A.G."/>
            <person name="Park B.S."/>
            <person name="Weisshaar B."/>
            <person name="Liu B."/>
            <person name="Li B."/>
            <person name="Liu B."/>
            <person name="Tong C."/>
            <person name="Song C."/>
            <person name="Duran C."/>
            <person name="Peng C."/>
            <person name="Geng C."/>
            <person name="Koh C."/>
            <person name="Lin C."/>
            <person name="Edwards D."/>
            <person name="Mu D."/>
            <person name="Shen D."/>
            <person name="Soumpourou E."/>
            <person name="Li F."/>
            <person name="Fraser F."/>
            <person name="Conant G."/>
            <person name="Lassalle G."/>
            <person name="King G.J."/>
            <person name="Bonnema G."/>
            <person name="Tang H."/>
            <person name="Wang H."/>
            <person name="Belcram H."/>
            <person name="Zhou H."/>
            <person name="Hirakawa H."/>
            <person name="Abe H."/>
            <person name="Guo H."/>
            <person name="Wang H."/>
            <person name="Jin H."/>
            <person name="Parkin I.A."/>
            <person name="Batley J."/>
            <person name="Kim J.S."/>
            <person name="Just J."/>
            <person name="Li J."/>
            <person name="Xu J."/>
            <person name="Deng J."/>
            <person name="Kim J.A."/>
            <person name="Li J."/>
            <person name="Yu J."/>
            <person name="Meng J."/>
            <person name="Wang J."/>
            <person name="Min J."/>
            <person name="Poulain J."/>
            <person name="Wang J."/>
            <person name="Hatakeyama K."/>
            <person name="Wu K."/>
            <person name="Wang L."/>
            <person name="Fang L."/>
            <person name="Trick M."/>
            <person name="Links M.G."/>
            <person name="Zhao M."/>
            <person name="Jin M."/>
            <person name="Ramchiary N."/>
            <person name="Drou N."/>
            <person name="Berkman P.J."/>
            <person name="Cai Q."/>
            <person name="Huang Q."/>
            <person name="Li R."/>
            <person name="Tabata S."/>
            <person name="Cheng S."/>
            <person name="Zhang S."/>
            <person name="Zhang S."/>
            <person name="Huang S."/>
            <person name="Sato S."/>
            <person name="Sun S."/>
            <person name="Kwon S.J."/>
            <person name="Choi S.R."/>
            <person name="Lee T.H."/>
            <person name="Fan W."/>
            <person name="Zhao X."/>
            <person name="Tan X."/>
            <person name="Xu X."/>
            <person name="Wang Y."/>
            <person name="Qiu Y."/>
            <person name="Yin Y."/>
            <person name="Li Y."/>
            <person name="Du Y."/>
            <person name="Liao Y."/>
            <person name="Lim Y."/>
            <person name="Narusaka Y."/>
            <person name="Wang Y."/>
            <person name="Wang Z."/>
            <person name="Li Z."/>
            <person name="Wang Z."/>
            <person name="Xiong Z."/>
            <person name="Zhang Z."/>
        </authorList>
    </citation>
    <scope>NUCLEOTIDE SEQUENCE [LARGE SCALE GENOMIC DNA]</scope>
    <source>
        <strain evidence="3">cv. Chiifu-401-42</strain>
    </source>
</reference>
<dbReference type="HOGENOM" id="CLU_1808933_0_0_1"/>
<dbReference type="AlphaFoldDB" id="M4FIM3"/>
<proteinExistence type="predicted"/>
<keyword evidence="3" id="KW-1185">Reference proteome</keyword>
<evidence type="ECO:0000313" key="3">
    <source>
        <dbReference type="Proteomes" id="UP000011750"/>
    </source>
</evidence>
<sequence>MPRGITNPQPVVASEPTKFPSASRRGHALTPSSSVASQRSTRRSRFKPVHRDQTSMASISPSPRRGHALAPPRDLSSKSAQVPLCSAPVRLVVGINLAVGIKLCSRDQASQSAPDRPRESSYSQMVDSSLFASLGLRVLHLCN</sequence>
<dbReference type="EnsemblPlants" id="Bra040952.1">
    <property type="protein sequence ID" value="Bra040952.1-P"/>
    <property type="gene ID" value="Bra040952"/>
</dbReference>
<evidence type="ECO:0000256" key="1">
    <source>
        <dbReference type="SAM" id="MobiDB-lite"/>
    </source>
</evidence>
<name>M4FIM3_BRACM</name>
<organism evidence="2 3">
    <name type="scientific">Brassica campestris</name>
    <name type="common">Field mustard</name>
    <dbReference type="NCBI Taxonomy" id="3711"/>
    <lineage>
        <taxon>Eukaryota</taxon>
        <taxon>Viridiplantae</taxon>
        <taxon>Streptophyta</taxon>
        <taxon>Embryophyta</taxon>
        <taxon>Tracheophyta</taxon>
        <taxon>Spermatophyta</taxon>
        <taxon>Magnoliopsida</taxon>
        <taxon>eudicotyledons</taxon>
        <taxon>Gunneridae</taxon>
        <taxon>Pentapetalae</taxon>
        <taxon>rosids</taxon>
        <taxon>malvids</taxon>
        <taxon>Brassicales</taxon>
        <taxon>Brassicaceae</taxon>
        <taxon>Brassiceae</taxon>
        <taxon>Brassica</taxon>
    </lineage>
</organism>
<accession>M4FIM3</accession>
<dbReference type="Proteomes" id="UP000011750">
    <property type="component" value="Unassembled WGS sequence"/>
</dbReference>